<proteinExistence type="predicted"/>
<feature type="region of interest" description="Disordered" evidence="1">
    <location>
        <begin position="133"/>
        <end position="156"/>
    </location>
</feature>
<dbReference type="InterPro" id="IPR003677">
    <property type="entry name" value="ANIS5_cation-bd"/>
</dbReference>
<dbReference type="PANTHER" id="PTHR21593:SF36">
    <property type="entry name" value="DUF148 DOMAIN-CONTAINING PROTEIN-RELATED"/>
    <property type="match status" value="1"/>
</dbReference>
<evidence type="ECO:0000313" key="5">
    <source>
        <dbReference type="Proteomes" id="UP001152747"/>
    </source>
</evidence>
<keyword evidence="5" id="KW-1185">Reference proteome</keyword>
<accession>A0A9P1IPH9</accession>
<dbReference type="OrthoDB" id="5867022at2759"/>
<evidence type="ECO:0000313" key="4">
    <source>
        <dbReference type="EMBL" id="CAI5449025.1"/>
    </source>
</evidence>
<dbReference type="Pfam" id="PF02520">
    <property type="entry name" value="ANIS5_cation-bd"/>
    <property type="match status" value="1"/>
</dbReference>
<dbReference type="EMBL" id="CANHGI010000004">
    <property type="protein sequence ID" value="CAI5449025.1"/>
    <property type="molecule type" value="Genomic_DNA"/>
</dbReference>
<evidence type="ECO:0000256" key="1">
    <source>
        <dbReference type="SAM" id="MobiDB-lite"/>
    </source>
</evidence>
<sequence length="156" mass="17443">MLQKYLISFFLIVAIVFAHRGGPPFLKGASREAVKEFFKIQNNKTAKISEIESQTSAWAEKYNVTATYKAAEAKRVEFETGARKNVTTVIANLPTVKTQLEAIFDNKDQTFAQQRQAVDALRTKYPKEVVTLFHLSGPPPPPPRGGRGGRRGGRRH</sequence>
<gene>
    <name evidence="4" type="ORF">CAMP_LOCUS11662</name>
</gene>
<dbReference type="AlphaFoldDB" id="A0A9P1IPH9"/>
<dbReference type="InterPro" id="IPR052823">
    <property type="entry name" value="SXP/RAL-2_related"/>
</dbReference>
<feature type="domain" description="SXP/RAL-2 family protein Ani s 5-like cation-binding" evidence="3">
    <location>
        <begin position="32"/>
        <end position="136"/>
    </location>
</feature>
<dbReference type="Proteomes" id="UP001152747">
    <property type="component" value="Unassembled WGS sequence"/>
</dbReference>
<feature type="compositionally biased region" description="Basic residues" evidence="1">
    <location>
        <begin position="147"/>
        <end position="156"/>
    </location>
</feature>
<evidence type="ECO:0000259" key="3">
    <source>
        <dbReference type="Pfam" id="PF02520"/>
    </source>
</evidence>
<comment type="caution">
    <text evidence="4">The sequence shown here is derived from an EMBL/GenBank/DDBJ whole genome shotgun (WGS) entry which is preliminary data.</text>
</comment>
<dbReference type="PANTHER" id="PTHR21593">
    <property type="entry name" value="PRION-LIKE- Q/N-RICH -DOMAIN-BEARING PROTEIN PROTEIN"/>
    <property type="match status" value="1"/>
</dbReference>
<feature type="signal peptide" evidence="2">
    <location>
        <begin position="1"/>
        <end position="18"/>
    </location>
</feature>
<protein>
    <recommendedName>
        <fullName evidence="3">SXP/RAL-2 family protein Ani s 5-like cation-binding domain-containing protein</fullName>
    </recommendedName>
</protein>
<name>A0A9P1IPH9_9PELO</name>
<reference evidence="4" key="1">
    <citation type="submission" date="2022-11" db="EMBL/GenBank/DDBJ databases">
        <authorList>
            <person name="Kikuchi T."/>
        </authorList>
    </citation>
    <scope>NUCLEOTIDE SEQUENCE</scope>
    <source>
        <strain evidence="4">PS1010</strain>
    </source>
</reference>
<organism evidence="4 5">
    <name type="scientific">Caenorhabditis angaria</name>
    <dbReference type="NCBI Taxonomy" id="860376"/>
    <lineage>
        <taxon>Eukaryota</taxon>
        <taxon>Metazoa</taxon>
        <taxon>Ecdysozoa</taxon>
        <taxon>Nematoda</taxon>
        <taxon>Chromadorea</taxon>
        <taxon>Rhabditida</taxon>
        <taxon>Rhabditina</taxon>
        <taxon>Rhabditomorpha</taxon>
        <taxon>Rhabditoidea</taxon>
        <taxon>Rhabditidae</taxon>
        <taxon>Peloderinae</taxon>
        <taxon>Caenorhabditis</taxon>
    </lineage>
</organism>
<keyword evidence="2" id="KW-0732">Signal</keyword>
<evidence type="ECO:0000256" key="2">
    <source>
        <dbReference type="SAM" id="SignalP"/>
    </source>
</evidence>
<feature type="chain" id="PRO_5040413985" description="SXP/RAL-2 family protein Ani s 5-like cation-binding domain-containing protein" evidence="2">
    <location>
        <begin position="19"/>
        <end position="156"/>
    </location>
</feature>